<dbReference type="RefSeq" id="XP_001707203.1">
    <property type="nucleotide sequence ID" value="XM_001707151.1"/>
</dbReference>
<organism evidence="1 2">
    <name type="scientific">Giardia intestinalis (strain ATCC 50803 / WB clone C6)</name>
    <name type="common">Giardia lamblia</name>
    <dbReference type="NCBI Taxonomy" id="184922"/>
    <lineage>
        <taxon>Eukaryota</taxon>
        <taxon>Metamonada</taxon>
        <taxon>Diplomonadida</taxon>
        <taxon>Hexamitidae</taxon>
        <taxon>Giardiinae</taxon>
        <taxon>Giardia</taxon>
    </lineage>
</organism>
<dbReference type="EMBL" id="AACB03000004">
    <property type="protein sequence ID" value="KAE8302161.1"/>
    <property type="molecule type" value="Genomic_DNA"/>
</dbReference>
<dbReference type="VEuPathDB" id="GiardiaDB:GL50803_21341"/>
<accession>A8BGK5</accession>
<reference evidence="1 2" key="1">
    <citation type="journal article" date="2007" name="Science">
        <title>Genomic minimalism in the early diverging intestinal parasite Giardia lamblia.</title>
        <authorList>
            <person name="Morrison H.G."/>
            <person name="McArthur A.G."/>
            <person name="Gillin F.D."/>
            <person name="Aley S.B."/>
            <person name="Adam R.D."/>
            <person name="Olsen G.J."/>
            <person name="Best A.A."/>
            <person name="Cande W.Z."/>
            <person name="Chen F."/>
            <person name="Cipriano M.J."/>
            <person name="Davids B.J."/>
            <person name="Dawson S.C."/>
            <person name="Elmendorf H.G."/>
            <person name="Hehl A.B."/>
            <person name="Holder M.E."/>
            <person name="Huse S.M."/>
            <person name="Kim U.U."/>
            <person name="Lasek-Nesselquist E."/>
            <person name="Manning G."/>
            <person name="Nigam A."/>
            <person name="Nixon J.E."/>
            <person name="Palm D."/>
            <person name="Passamaneck N.E."/>
            <person name="Prabhu A."/>
            <person name="Reich C.I."/>
            <person name="Reiner D.S."/>
            <person name="Samuelson J."/>
            <person name="Svard S.G."/>
            <person name="Sogin M.L."/>
        </authorList>
    </citation>
    <scope>NUCLEOTIDE SEQUENCE [LARGE SCALE GENOMIC DNA]</scope>
    <source>
        <strain evidence="1 2">WB C6</strain>
    </source>
</reference>
<sequence>MDYRDFLLRVITGIVTITDSAVSEFAATYTLKKVDILCSNYSSLWAQTYLTYSLPITMGENPLEEPKLCVKTYGPIGMFPESSLLYFSASLILLSELSGTTITVPIQRGKVQEEFKYWGTYYHDATSFFCYNCSTVSASEKDFCEKLISNFASLDLHIAALQLSSKYERTTRSLPTIQFHAHQLIDNYYHYGLDKYQLYSDTNYYPIFIAENGLHFVVTGLEYIFDKPQGTTYSVVSFILYSLDGYHLNDIHLKLSYSYVHPITGKYLWLLVPKDVNYNTREVANLALHNKLKGELVVKHMNGKDQIQGIEIASFSLILPSCFDRTLVILHQSSISILLNLSMTPMDTMNCLIANSNHTSFTSVEYIDNKSALYIDEKVQMYAILYYFPRNSDINRDMHLIGAFVISTEVSAMETEVTMDCAGNWIGYSKYDWPMSCLHQLNQARHHMMNGDLRAIVRVHNDYQLVDLFVYDEIRSTTQFIYVLIIVSVCCIFVVFIYYCILLCKFYRRLLR</sequence>
<comment type="caution">
    <text evidence="1">The sequence shown here is derived from an EMBL/GenBank/DDBJ whole genome shotgun (WGS) entry which is preliminary data.</text>
</comment>
<dbReference type="OMA" id="DINRDMH"/>
<proteinExistence type="predicted"/>
<name>A8BGK5_GIAIC</name>
<evidence type="ECO:0000313" key="1">
    <source>
        <dbReference type="EMBL" id="KAE8302161.1"/>
    </source>
</evidence>
<gene>
    <name evidence="1" type="ORF">GL50803_0021341</name>
</gene>
<dbReference type="GeneID" id="5700101"/>
<keyword evidence="2" id="KW-1185">Reference proteome</keyword>
<evidence type="ECO:0000313" key="2">
    <source>
        <dbReference type="Proteomes" id="UP000001548"/>
    </source>
</evidence>
<dbReference type="HOGENOM" id="CLU_532599_0_0_1"/>
<dbReference type="Proteomes" id="UP000001548">
    <property type="component" value="Unassembled WGS sequence"/>
</dbReference>
<dbReference type="AlphaFoldDB" id="A8BGK5"/>
<dbReference type="KEGG" id="gla:GL50803_0021341"/>
<protein>
    <submittedName>
        <fullName evidence="1">Uncharacterized protein</fullName>
    </submittedName>
</protein>